<dbReference type="GO" id="GO:0002177">
    <property type="term" value="C:manchette"/>
    <property type="evidence" value="ECO:0007669"/>
    <property type="project" value="TreeGrafter"/>
</dbReference>
<dbReference type="GO" id="GO:0005737">
    <property type="term" value="C:cytoplasm"/>
    <property type="evidence" value="ECO:0007669"/>
    <property type="project" value="UniProtKB-ARBA"/>
</dbReference>
<feature type="compositionally biased region" description="Polar residues" evidence="2">
    <location>
        <begin position="1185"/>
        <end position="1194"/>
    </location>
</feature>
<feature type="region of interest" description="Disordered" evidence="2">
    <location>
        <begin position="1223"/>
        <end position="1285"/>
    </location>
</feature>
<feature type="compositionally biased region" description="Basic and acidic residues" evidence="2">
    <location>
        <begin position="621"/>
        <end position="633"/>
    </location>
</feature>
<dbReference type="PANTHER" id="PTHR14919">
    <property type="entry name" value="KPL2-RELATED"/>
    <property type="match status" value="1"/>
</dbReference>
<dbReference type="InterPro" id="IPR001715">
    <property type="entry name" value="CH_dom"/>
</dbReference>
<feature type="region of interest" description="Disordered" evidence="2">
    <location>
        <begin position="872"/>
        <end position="958"/>
    </location>
</feature>
<feature type="region of interest" description="Disordered" evidence="2">
    <location>
        <begin position="1169"/>
        <end position="1203"/>
    </location>
</feature>
<feature type="region of interest" description="Disordered" evidence="2">
    <location>
        <begin position="776"/>
        <end position="795"/>
    </location>
</feature>
<organism evidence="4 5">
    <name type="scientific">Xyrichtys novacula</name>
    <name type="common">Pearly razorfish</name>
    <name type="synonym">Hemipteronotus novacula</name>
    <dbReference type="NCBI Taxonomy" id="13765"/>
    <lineage>
        <taxon>Eukaryota</taxon>
        <taxon>Metazoa</taxon>
        <taxon>Chordata</taxon>
        <taxon>Craniata</taxon>
        <taxon>Vertebrata</taxon>
        <taxon>Euteleostomi</taxon>
        <taxon>Actinopterygii</taxon>
        <taxon>Neopterygii</taxon>
        <taxon>Teleostei</taxon>
        <taxon>Neoteleostei</taxon>
        <taxon>Acanthomorphata</taxon>
        <taxon>Eupercaria</taxon>
        <taxon>Labriformes</taxon>
        <taxon>Labridae</taxon>
        <taxon>Xyrichtys</taxon>
    </lineage>
</organism>
<dbReference type="PANTHER" id="PTHR14919:SF0">
    <property type="entry name" value="SPERM FLAGELLAR PROTEIN 2"/>
    <property type="match status" value="1"/>
</dbReference>
<keyword evidence="1" id="KW-0175">Coiled coil</keyword>
<dbReference type="GO" id="GO:0007288">
    <property type="term" value="P:sperm axoneme assembly"/>
    <property type="evidence" value="ECO:0007669"/>
    <property type="project" value="TreeGrafter"/>
</dbReference>
<evidence type="ECO:0000313" key="5">
    <source>
        <dbReference type="Proteomes" id="UP001178508"/>
    </source>
</evidence>
<dbReference type="Pfam" id="PF24082">
    <property type="entry name" value="SPEF2_C"/>
    <property type="match status" value="1"/>
</dbReference>
<accession>A0AAV1G976</accession>
<feature type="coiled-coil region" evidence="1">
    <location>
        <begin position="304"/>
        <end position="362"/>
    </location>
</feature>
<dbReference type="Pfam" id="PF06294">
    <property type="entry name" value="CH_2"/>
    <property type="match status" value="1"/>
</dbReference>
<keyword evidence="4" id="KW-0282">Flagellum</keyword>
<feature type="compositionally biased region" description="Pro residues" evidence="2">
    <location>
        <begin position="1264"/>
        <end position="1274"/>
    </location>
</feature>
<dbReference type="Pfam" id="PF00406">
    <property type="entry name" value="ADK"/>
    <property type="match status" value="1"/>
</dbReference>
<evidence type="ECO:0000256" key="2">
    <source>
        <dbReference type="SAM" id="MobiDB-lite"/>
    </source>
</evidence>
<dbReference type="InterPro" id="IPR010441">
    <property type="entry name" value="CH_2"/>
</dbReference>
<feature type="coiled-coil region" evidence="1">
    <location>
        <begin position="224"/>
        <end position="256"/>
    </location>
</feature>
<evidence type="ECO:0000259" key="3">
    <source>
        <dbReference type="PROSITE" id="PS50021"/>
    </source>
</evidence>
<gene>
    <name evidence="4" type="ORF">XNOV1_A004263</name>
</gene>
<dbReference type="InterPro" id="IPR056199">
    <property type="entry name" value="SPEF2_C"/>
</dbReference>
<name>A0AAV1G976_XYRNO</name>
<dbReference type="GO" id="GO:0097225">
    <property type="term" value="C:sperm midpiece"/>
    <property type="evidence" value="ECO:0007669"/>
    <property type="project" value="TreeGrafter"/>
</dbReference>
<dbReference type="Proteomes" id="UP001178508">
    <property type="component" value="Chromosome 12"/>
</dbReference>
<feature type="region of interest" description="Disordered" evidence="2">
    <location>
        <begin position="621"/>
        <end position="656"/>
    </location>
</feature>
<feature type="compositionally biased region" description="Basic and acidic residues" evidence="2">
    <location>
        <begin position="1225"/>
        <end position="1242"/>
    </location>
</feature>
<dbReference type="InterPro" id="IPR054517">
    <property type="entry name" value="SPEF2_D5"/>
</dbReference>
<protein>
    <submittedName>
        <fullName evidence="4">Sperm flagellar protein 2 isoform X1</fullName>
    </submittedName>
</protein>
<dbReference type="Gene3D" id="1.10.418.10">
    <property type="entry name" value="Calponin-like domain"/>
    <property type="match status" value="1"/>
</dbReference>
<dbReference type="SUPFAM" id="SSF52540">
    <property type="entry name" value="P-loop containing nucleoside triphosphate hydrolases"/>
    <property type="match status" value="1"/>
</dbReference>
<feature type="compositionally biased region" description="Basic residues" evidence="2">
    <location>
        <begin position="1248"/>
        <end position="1262"/>
    </location>
</feature>
<keyword evidence="4" id="KW-0966">Cell projection</keyword>
<feature type="compositionally biased region" description="Polar residues" evidence="2">
    <location>
        <begin position="913"/>
        <end position="922"/>
    </location>
</feature>
<sequence>MSDILCKWLNEELRLSKTVEPNTFARIFSSGYLIGEVLHKYQLQNDFNMFMKKDTSVSKLNNFTRLEPTLHLLGISFDVNTAQDLMQEKQGVAPRLLYQLYTSLEKKKKAEVSGTVMEIMQPAANASLHKKQHEIYTDRLHQVVKRDAELKLLKISEHYEERCQQRSERLVMTHPIQQTRSLRGQGERRVKSIEKLQVCRQKHNGIMTYKKAAFVQVPRPPPYTSQLNLKKRQHQQQRREQQAQRVQTEIAQFETNRKKVATYGFASSLSGNLFPGSPLGGISHGCEVPGSGTKLVLQSNKKYIQEIRQRLEESALAREEREKRRGRFLVEQLKAHEAQEEARREEQLVKRLTRQTQQEQRLTTQLLQMRKQKEVIRENRLFREQQYQQRRERDFQEALEREAALAKQAKLEHAEEIRKELELCSSIAAERVQSRYKKHFTVCKDIVEQIVDLTTKIGEYRLLTGKLIPQKVMREWKELLFSGLPLYEPIKGQQPGFEFSTPLDPVEQEKQEILKNQDYDEYTNMVGEWSWPEEAGESKLPLTNNNILGHVVQRLKNIVNPPVRESCTSSFPYFTLKACVLGKFCSGKTTCLSKFSQAHGVHVLSADTLIEKVLTANKDEAVTDQQGEKDSEQQHTSPEILNPGPDSQEEHRDSCTGLSTQAMQGAAVQKELKKGNVIPDQLLVDIIVEAIRQVPAHSGWILDGFPTDITQAHLLEKALGGSVDSENNVVDRRMNLAADPNPPEPPAPPASALDLVLLLDVPDECVVRRAFGQKDTEPNVDAETPVPTTSKSTDNTIYQAQTPHRVGAFQDTWPKLEKWFGGKQNILVRVDADVDEEELYKRAESALLQVMLQRQEACVTSQVEDEMLGGLKAPESCSSATSLPVDRSPTITEKPLGLSDSCSSLRGEETQRVKSPSRSNLNSPRGHSRRSSTSSLTHKDSQRSTKVPPESVSPLPGSPTWVYMDEPLPPEIPVYLCSHWESLCDSYVNNIKTVMQQLRSQRTVIDHHLYNIREEYKHYLGRPDLKQELVSQWQKDFNNIADDMREDEDTKAELHLRLDELCERLWDISDKRKEEDEQEKAALGKSWLEDHIAVLINNHIVLMQVELDRFQDTLCILKVYYLSMYKHVLPELPSNFVCIPLLDKDQGESTEPADTSVCDQADDGELKSKSKFIPFLPRRPDSSKEVSNTNNQAVTEPVKPPHEKLISDYEEAVETINKLVSAEAHQGETKEQTEKPPEKEKPTAPASAKKKKNTKQSSKKTKGPPTPPPAPSPAPTEGKKHAEKSHPEKIRNMIHKEYAAALSHEESAAKVRIALVKGHGLAMLHSLHSRAEQTFSSMEEWLKTRYLAEMKSIDQLTEVVRHHIETATKLQTELVLECTDFYLNGDCRMVASPVPPPRPPPLEIPIQSTPTIIQLEALHRQLYSVAPSGLMSSAEFASALEDIISVNMDKNSLPELWFNINKTQRMEIVSLLTDDHELIDWHRFLLSAALPWPFPSITQLLETLQHFKAADTGRTGYINEEQYQQIELWFSKESAQPIPEDPSDPLPYDRQANLHKLFFQLFADHSSSPSQLDYVSMLQYFAADPNPKEGFIRALSVASGNHLKHSSTGQLVKSMPSIGEAAELCSPDPDDENKDEETNPCASSTLLGERGVSISALLAVVCHKLTRTKDGHPLPPGCISQQEHTEQLANVFRELGYKPEDCVPFSILSQHPLIQELMEISTQHILVDIHRVLLDTPDEGEANSFTVS</sequence>
<dbReference type="InterPro" id="IPR052634">
    <property type="entry name" value="Sperm_flagellar-bone_growth"/>
</dbReference>
<keyword evidence="5" id="KW-1185">Reference proteome</keyword>
<dbReference type="InterPro" id="IPR036872">
    <property type="entry name" value="CH_dom_sf"/>
</dbReference>
<dbReference type="Pfam" id="PF22946">
    <property type="entry name" value="SPEF2_D5"/>
    <property type="match status" value="1"/>
</dbReference>
<feature type="region of interest" description="Disordered" evidence="2">
    <location>
        <begin position="1621"/>
        <end position="1644"/>
    </location>
</feature>
<dbReference type="EMBL" id="OY660875">
    <property type="protein sequence ID" value="CAJ1069098.1"/>
    <property type="molecule type" value="Genomic_DNA"/>
</dbReference>
<feature type="domain" description="Calponin-homology (CH)" evidence="3">
    <location>
        <begin position="1"/>
        <end position="105"/>
    </location>
</feature>
<dbReference type="PROSITE" id="PS50021">
    <property type="entry name" value="CH"/>
    <property type="match status" value="1"/>
</dbReference>
<reference evidence="4" key="1">
    <citation type="submission" date="2023-08" db="EMBL/GenBank/DDBJ databases">
        <authorList>
            <person name="Alioto T."/>
            <person name="Alioto T."/>
            <person name="Gomez Garrido J."/>
        </authorList>
    </citation>
    <scope>NUCLEOTIDE SEQUENCE</scope>
</reference>
<evidence type="ECO:0000256" key="1">
    <source>
        <dbReference type="SAM" id="Coils"/>
    </source>
</evidence>
<dbReference type="Gene3D" id="3.40.50.300">
    <property type="entry name" value="P-loop containing nucleotide triphosphate hydrolases"/>
    <property type="match status" value="1"/>
</dbReference>
<dbReference type="InterPro" id="IPR027417">
    <property type="entry name" value="P-loop_NTPase"/>
</dbReference>
<keyword evidence="4" id="KW-0969">Cilium</keyword>
<evidence type="ECO:0000313" key="4">
    <source>
        <dbReference type="EMBL" id="CAJ1069098.1"/>
    </source>
</evidence>
<proteinExistence type="predicted"/>
<feature type="compositionally biased region" description="Polar residues" evidence="2">
    <location>
        <begin position="786"/>
        <end position="795"/>
    </location>
</feature>